<dbReference type="PANTHER" id="PTHR34094:SF1">
    <property type="entry name" value="PROTEIN FAM185A"/>
    <property type="match status" value="1"/>
</dbReference>
<protein>
    <submittedName>
        <fullName evidence="2">DUF4097 domain-containing protein</fullName>
    </submittedName>
</protein>
<dbReference type="PANTHER" id="PTHR34094">
    <property type="match status" value="1"/>
</dbReference>
<organism evidence="2 3">
    <name type="scientific">Amycolatopsis speibonae</name>
    <dbReference type="NCBI Taxonomy" id="1450224"/>
    <lineage>
        <taxon>Bacteria</taxon>
        <taxon>Bacillati</taxon>
        <taxon>Actinomycetota</taxon>
        <taxon>Actinomycetes</taxon>
        <taxon>Pseudonocardiales</taxon>
        <taxon>Pseudonocardiaceae</taxon>
        <taxon>Amycolatopsis</taxon>
    </lineage>
</organism>
<dbReference type="RefSeq" id="WP_378245364.1">
    <property type="nucleotide sequence ID" value="NZ_JBHRWK010000080.1"/>
</dbReference>
<evidence type="ECO:0000313" key="2">
    <source>
        <dbReference type="EMBL" id="MFC3455172.1"/>
    </source>
</evidence>
<gene>
    <name evidence="2" type="ORF">ACFOSH_37545</name>
</gene>
<name>A0ABV7P9M5_9PSEU</name>
<feature type="domain" description="DUF4097" evidence="1">
    <location>
        <begin position="54"/>
        <end position="229"/>
    </location>
</feature>
<dbReference type="Pfam" id="PF13349">
    <property type="entry name" value="DUF4097"/>
    <property type="match status" value="1"/>
</dbReference>
<proteinExistence type="predicted"/>
<dbReference type="InterPro" id="IPR025164">
    <property type="entry name" value="Toastrack_DUF4097"/>
</dbReference>
<comment type="caution">
    <text evidence="2">The sequence shown here is derived from an EMBL/GenBank/DDBJ whole genome shotgun (WGS) entry which is preliminary data.</text>
</comment>
<evidence type="ECO:0000313" key="3">
    <source>
        <dbReference type="Proteomes" id="UP001595645"/>
    </source>
</evidence>
<dbReference type="Proteomes" id="UP001595645">
    <property type="component" value="Unassembled WGS sequence"/>
</dbReference>
<reference evidence="3" key="1">
    <citation type="journal article" date="2019" name="Int. J. Syst. Evol. Microbiol.">
        <title>The Global Catalogue of Microorganisms (GCM) 10K type strain sequencing project: providing services to taxonomists for standard genome sequencing and annotation.</title>
        <authorList>
            <consortium name="The Broad Institute Genomics Platform"/>
            <consortium name="The Broad Institute Genome Sequencing Center for Infectious Disease"/>
            <person name="Wu L."/>
            <person name="Ma J."/>
        </authorList>
    </citation>
    <scope>NUCLEOTIDE SEQUENCE [LARGE SCALE GENOMIC DNA]</scope>
    <source>
        <strain evidence="3">CGMCC 4.7676</strain>
    </source>
</reference>
<keyword evidence="3" id="KW-1185">Reference proteome</keyword>
<accession>A0ABV7P9M5</accession>
<sequence length="281" mass="28752">MPSFATPEPILVDLEPVVGNVRIVAGDRADTVVEVAPLDPDKDSDVDAATRTVVEFSGGTLTVRAPKMRLLDFSNRSRSIDVTIELPAGSRVQGSTGLGDLTATGRIGACRFKSGTGHIRLDHAGELKLHSASGNIVVEHVDGSADISTSSGRVHVGAITGAAVVKNSNGSTTIGTAGDAIRLRSANGDITVDKAEAGVEAKTANGSVRVLDAARGKLDLDTSMGDIEIGIREGSAAWLDVNTGFGRVLNDMAAATAPGATADKVEVHAGTSVGDVIVHRS</sequence>
<evidence type="ECO:0000259" key="1">
    <source>
        <dbReference type="Pfam" id="PF13349"/>
    </source>
</evidence>
<dbReference type="EMBL" id="JBHRWK010000080">
    <property type="protein sequence ID" value="MFC3455172.1"/>
    <property type="molecule type" value="Genomic_DNA"/>
</dbReference>